<evidence type="ECO:0000313" key="1">
    <source>
        <dbReference type="EMBL" id="MFB2894129.1"/>
    </source>
</evidence>
<organism evidence="1 2">
    <name type="scientific">Floridaenema flaviceps BLCC-F50</name>
    <dbReference type="NCBI Taxonomy" id="3153642"/>
    <lineage>
        <taxon>Bacteria</taxon>
        <taxon>Bacillati</taxon>
        <taxon>Cyanobacteriota</taxon>
        <taxon>Cyanophyceae</taxon>
        <taxon>Oscillatoriophycideae</taxon>
        <taxon>Aerosakkonematales</taxon>
        <taxon>Aerosakkonemataceae</taxon>
        <taxon>Floridanema</taxon>
        <taxon>Floridanema flaviceps</taxon>
    </lineage>
</organism>
<dbReference type="Proteomes" id="UP001576784">
    <property type="component" value="Unassembled WGS sequence"/>
</dbReference>
<dbReference type="Pfam" id="PF10117">
    <property type="entry name" value="McrBC"/>
    <property type="match status" value="1"/>
</dbReference>
<gene>
    <name evidence="1" type="ORF">ACE1CI_14560</name>
</gene>
<name>A0ABV4XQY2_9CYAN</name>
<reference evidence="1 2" key="1">
    <citation type="submission" date="2024-09" db="EMBL/GenBank/DDBJ databases">
        <title>Floridaenema gen nov. (Aerosakkonemataceae, Aerosakkonematales ord. nov., Cyanobacteria) from benthic tropical and subtropical fresh waters, with the description of four new species.</title>
        <authorList>
            <person name="Moretto J.A."/>
            <person name="Berthold D.E."/>
            <person name="Lefler F.W."/>
            <person name="Huang I.-S."/>
            <person name="Laughinghouse H. IV."/>
        </authorList>
    </citation>
    <scope>NUCLEOTIDE SEQUENCE [LARGE SCALE GENOMIC DNA]</scope>
    <source>
        <strain evidence="1 2">BLCC-F50</strain>
    </source>
</reference>
<dbReference type="PANTHER" id="PTHR38733">
    <property type="entry name" value="PROTEIN MCRC"/>
    <property type="match status" value="1"/>
</dbReference>
<dbReference type="Gene3D" id="3.90.320.10">
    <property type="match status" value="1"/>
</dbReference>
<proteinExistence type="predicted"/>
<protein>
    <submittedName>
        <fullName evidence="1">McrC family protein</fullName>
    </submittedName>
</protein>
<dbReference type="InterPro" id="IPR011604">
    <property type="entry name" value="PDDEXK-like_dom_sf"/>
</dbReference>
<comment type="caution">
    <text evidence="1">The sequence shown here is derived from an EMBL/GenBank/DDBJ whole genome shotgun (WGS) entry which is preliminary data.</text>
</comment>
<dbReference type="InterPro" id="IPR019292">
    <property type="entry name" value="McrC"/>
</dbReference>
<dbReference type="PANTHER" id="PTHR38733:SF1">
    <property type="entry name" value="TYPE IV METHYL-DIRECTED RESTRICTION ENZYME ECOKMCRBC"/>
    <property type="match status" value="1"/>
</dbReference>
<dbReference type="EMBL" id="JBHFNR010000099">
    <property type="protein sequence ID" value="MFB2894129.1"/>
    <property type="molecule type" value="Genomic_DNA"/>
</dbReference>
<sequence length="417" mass="49371">MNIFLNRTEVIELTEYQTIEFPKDKDPFMDRDRAWNLLWEKYRKEVEVEFPSRKTDGQWQIKSKGWVGYIPLTPEIILYLKPKVKVSNIFEMWEYAYNLNSFQILEGEINCQTIEGFYSRIANVLAKRIIDRERQGLYRAYVPKTDYLTFVRGRIDIQNAIQKPWSIKLKCHYDEQTVDIEDNQILAWTLDIIIHNSLWTEQVPVPPSVRQAYHALQGLVTIKEFQPEDCIGRNYNYLNQDYQLLHSLCRFFLESAGPSHQIGDRTMLPFLIDMAKLYELFVAEWLKQRFNKWLKQRFNEHLANYSIESQEEKSHGNIKFKPDIVIYNPAKKPCYILDTKYKIPDSIEFRDVAQVIAYAVLIDCPEAVLVYPKHHKQLDIQVGNIRVRSLTFSLDDDNLEQAGYKFLDQLFPNSAKD</sequence>
<evidence type="ECO:0000313" key="2">
    <source>
        <dbReference type="Proteomes" id="UP001576784"/>
    </source>
</evidence>
<keyword evidence="2" id="KW-1185">Reference proteome</keyword>
<dbReference type="RefSeq" id="WP_413263777.1">
    <property type="nucleotide sequence ID" value="NZ_JBHFNR010000099.1"/>
</dbReference>
<accession>A0ABV4XQY2</accession>